<dbReference type="PRINTS" id="PR00039">
    <property type="entry name" value="HTHLYSR"/>
</dbReference>
<dbReference type="SUPFAM" id="SSF53850">
    <property type="entry name" value="Periplasmic binding protein-like II"/>
    <property type="match status" value="1"/>
</dbReference>
<dbReference type="Pfam" id="PF00126">
    <property type="entry name" value="HTH_1"/>
    <property type="match status" value="1"/>
</dbReference>
<keyword evidence="7" id="KW-1185">Reference proteome</keyword>
<sequence>MELRQLEYFVAVAEECHFTRAAQRMHVAQSGLSASIRALERELGAALFLRSTRQVELTEAGRALLVEARRALTNVAAAKDAVAAVQGLLRGRLAVGTLQCLCTVDLPDLLSRFSRAHPGVEIQLRHDSSGALVEQVRAGRLDVAFVTRPPRIPDEVTVVPLDRMPMMLACGPEHPFARRDSVDLRELDGVAFVDYHPDWGTRDTVDRLLAANHVDRHVALEVNDVHSLLDLVANGLGVAILPSNFVHKGSRARFVPLTGPAPVWETAIVTPASTGAAAGVLLDMVAPQGRLQPV</sequence>
<dbReference type="Pfam" id="PF03466">
    <property type="entry name" value="LysR_substrate"/>
    <property type="match status" value="1"/>
</dbReference>
<dbReference type="CDD" id="cd08436">
    <property type="entry name" value="PBP2_LTTR_like_3"/>
    <property type="match status" value="1"/>
</dbReference>
<dbReference type="OrthoDB" id="3181812at2"/>
<keyword evidence="4" id="KW-0804">Transcription</keyword>
<protein>
    <submittedName>
        <fullName evidence="6">DNA-binding transcriptional LysR family regulator</fullName>
    </submittedName>
</protein>
<dbReference type="InterPro" id="IPR050950">
    <property type="entry name" value="HTH-type_LysR_regulators"/>
</dbReference>
<proteinExistence type="inferred from homology"/>
<keyword evidence="2" id="KW-0805">Transcription regulation</keyword>
<comment type="caution">
    <text evidence="6">The sequence shown here is derived from an EMBL/GenBank/DDBJ whole genome shotgun (WGS) entry which is preliminary data.</text>
</comment>
<dbReference type="PANTHER" id="PTHR30419:SF31">
    <property type="entry name" value="BLR3139 PROTEIN"/>
    <property type="match status" value="1"/>
</dbReference>
<evidence type="ECO:0000256" key="4">
    <source>
        <dbReference type="ARBA" id="ARBA00023163"/>
    </source>
</evidence>
<dbReference type="RefSeq" id="WP_116172081.1">
    <property type="nucleotide sequence ID" value="NZ_CP144375.1"/>
</dbReference>
<dbReference type="FunFam" id="1.10.10.10:FF:000001">
    <property type="entry name" value="LysR family transcriptional regulator"/>
    <property type="match status" value="1"/>
</dbReference>
<gene>
    <name evidence="6" type="ORF">BCF44_101113</name>
</gene>
<reference evidence="6 7" key="1">
    <citation type="submission" date="2018-08" db="EMBL/GenBank/DDBJ databases">
        <title>Genomic Encyclopedia of Archaeal and Bacterial Type Strains, Phase II (KMG-II): from individual species to whole genera.</title>
        <authorList>
            <person name="Goeker M."/>
        </authorList>
    </citation>
    <scope>NUCLEOTIDE SEQUENCE [LARGE SCALE GENOMIC DNA]</scope>
    <source>
        <strain evidence="6 7">DSM 45791</strain>
    </source>
</reference>
<evidence type="ECO:0000313" key="7">
    <source>
        <dbReference type="Proteomes" id="UP000256269"/>
    </source>
</evidence>
<dbReference type="GO" id="GO:0005829">
    <property type="term" value="C:cytosol"/>
    <property type="evidence" value="ECO:0007669"/>
    <property type="project" value="TreeGrafter"/>
</dbReference>
<evidence type="ECO:0000313" key="6">
    <source>
        <dbReference type="EMBL" id="REH55097.1"/>
    </source>
</evidence>
<keyword evidence="3 6" id="KW-0238">DNA-binding</keyword>
<dbReference type="GO" id="GO:0003700">
    <property type="term" value="F:DNA-binding transcription factor activity"/>
    <property type="evidence" value="ECO:0007669"/>
    <property type="project" value="InterPro"/>
</dbReference>
<evidence type="ECO:0000256" key="1">
    <source>
        <dbReference type="ARBA" id="ARBA00009437"/>
    </source>
</evidence>
<dbReference type="Gene3D" id="1.10.10.10">
    <property type="entry name" value="Winged helix-like DNA-binding domain superfamily/Winged helix DNA-binding domain"/>
    <property type="match status" value="1"/>
</dbReference>
<dbReference type="Gene3D" id="3.40.190.290">
    <property type="match status" value="1"/>
</dbReference>
<dbReference type="InterPro" id="IPR000847">
    <property type="entry name" value="LysR_HTH_N"/>
</dbReference>
<dbReference type="InterPro" id="IPR036390">
    <property type="entry name" value="WH_DNA-bd_sf"/>
</dbReference>
<dbReference type="InterPro" id="IPR005119">
    <property type="entry name" value="LysR_subst-bd"/>
</dbReference>
<comment type="similarity">
    <text evidence="1">Belongs to the LysR transcriptional regulatory family.</text>
</comment>
<dbReference type="GO" id="GO:0003677">
    <property type="term" value="F:DNA binding"/>
    <property type="evidence" value="ECO:0007669"/>
    <property type="project" value="UniProtKB-KW"/>
</dbReference>
<dbReference type="SUPFAM" id="SSF46785">
    <property type="entry name" value="Winged helix' DNA-binding domain"/>
    <property type="match status" value="1"/>
</dbReference>
<name>A0A3E0I8X1_9PSEU</name>
<dbReference type="InterPro" id="IPR036388">
    <property type="entry name" value="WH-like_DNA-bd_sf"/>
</dbReference>
<dbReference type="Proteomes" id="UP000256269">
    <property type="component" value="Unassembled WGS sequence"/>
</dbReference>
<evidence type="ECO:0000256" key="2">
    <source>
        <dbReference type="ARBA" id="ARBA00023015"/>
    </source>
</evidence>
<feature type="domain" description="HTH lysR-type" evidence="5">
    <location>
        <begin position="1"/>
        <end position="58"/>
    </location>
</feature>
<dbReference type="AlphaFoldDB" id="A0A3E0I8X1"/>
<dbReference type="PROSITE" id="PS50931">
    <property type="entry name" value="HTH_LYSR"/>
    <property type="match status" value="1"/>
</dbReference>
<organism evidence="6 7">
    <name type="scientific">Kutzneria buriramensis</name>
    <dbReference type="NCBI Taxonomy" id="1045776"/>
    <lineage>
        <taxon>Bacteria</taxon>
        <taxon>Bacillati</taxon>
        <taxon>Actinomycetota</taxon>
        <taxon>Actinomycetes</taxon>
        <taxon>Pseudonocardiales</taxon>
        <taxon>Pseudonocardiaceae</taxon>
        <taxon>Kutzneria</taxon>
    </lineage>
</organism>
<evidence type="ECO:0000256" key="3">
    <source>
        <dbReference type="ARBA" id="ARBA00023125"/>
    </source>
</evidence>
<evidence type="ECO:0000259" key="5">
    <source>
        <dbReference type="PROSITE" id="PS50931"/>
    </source>
</evidence>
<accession>A0A3E0I8X1</accession>
<dbReference type="EMBL" id="QUNO01000001">
    <property type="protein sequence ID" value="REH55097.1"/>
    <property type="molecule type" value="Genomic_DNA"/>
</dbReference>
<dbReference type="PANTHER" id="PTHR30419">
    <property type="entry name" value="HTH-TYPE TRANSCRIPTIONAL REGULATOR YBHD"/>
    <property type="match status" value="1"/>
</dbReference>